<dbReference type="Gene3D" id="3.90.550.10">
    <property type="entry name" value="Spore Coat Polysaccharide Biosynthesis Protein SpsA, Chain A"/>
    <property type="match status" value="1"/>
</dbReference>
<keyword evidence="1" id="KW-1003">Cell membrane</keyword>
<dbReference type="SUPFAM" id="SSF53448">
    <property type="entry name" value="Nucleotide-diphospho-sugar transferases"/>
    <property type="match status" value="1"/>
</dbReference>
<dbReference type="InterPro" id="IPR001173">
    <property type="entry name" value="Glyco_trans_2-like"/>
</dbReference>
<keyword evidence="1" id="KW-0997">Cell inner membrane</keyword>
<evidence type="ECO:0000256" key="1">
    <source>
        <dbReference type="ARBA" id="ARBA00022519"/>
    </source>
</evidence>
<dbReference type="EMBL" id="CP034338">
    <property type="protein sequence ID" value="AZL67605.1"/>
    <property type="molecule type" value="Genomic_DNA"/>
</dbReference>
<dbReference type="AlphaFoldDB" id="A0A3S8UGZ6"/>
<keyword evidence="1" id="KW-0472">Membrane</keyword>
<name>A0A3S8UGZ6_9PSED</name>
<dbReference type="KEGG" id="pory:EJA05_07525"/>
<dbReference type="Pfam" id="PF00535">
    <property type="entry name" value="Glycos_transf_2"/>
    <property type="match status" value="1"/>
</dbReference>
<accession>A0A3S8UGZ6</accession>
<sequence>MSTSRVSFAFGVLVFNHESYIIEHLESIRYLIEQYGEGMDFQIIINDDRSKDRSVALVEAWLAKYANLFVSVDRLYNDVNLGTCASVGNMVDALCAKYFKLTAGDDVYSGENIFNVIPDLAVHSIVSGVPLDLTDGVISKSGFDVFHSIAADAIYDQGPLLRRFKGISVNNAPNIIYQVDLLRAPAVRRLLGQFDVVEDLPLQVAIAESGSDASFKLINKVFVYYRRTAGSTYLVATSRFFKDQIKMFEYLIAGESSAVKRFVLMNRMYCFKSGVRIVKRLCNIAVAIYGVKCMLKFWGIRERVARFESDLDLEAHVRHYALIKGRAAAFMNASFCEVVS</sequence>
<proteinExistence type="predicted"/>
<feature type="domain" description="Glycosyltransferase 2-like" evidence="2">
    <location>
        <begin position="12"/>
        <end position="70"/>
    </location>
</feature>
<gene>
    <name evidence="3" type="ORF">EJA05_07525</name>
</gene>
<evidence type="ECO:0000313" key="3">
    <source>
        <dbReference type="EMBL" id="AZL67605.1"/>
    </source>
</evidence>
<dbReference type="OrthoDB" id="9149866at2"/>
<evidence type="ECO:0000259" key="2">
    <source>
        <dbReference type="Pfam" id="PF00535"/>
    </source>
</evidence>
<protein>
    <recommendedName>
        <fullName evidence="2">Glycosyltransferase 2-like domain-containing protein</fullName>
    </recommendedName>
</protein>
<dbReference type="Proteomes" id="UP000268230">
    <property type="component" value="Chromosome"/>
</dbReference>
<dbReference type="InterPro" id="IPR029044">
    <property type="entry name" value="Nucleotide-diphossugar_trans"/>
</dbReference>
<organism evidence="3 4">
    <name type="scientific">Pseudomonas entomophila</name>
    <dbReference type="NCBI Taxonomy" id="312306"/>
    <lineage>
        <taxon>Bacteria</taxon>
        <taxon>Pseudomonadati</taxon>
        <taxon>Pseudomonadota</taxon>
        <taxon>Gammaproteobacteria</taxon>
        <taxon>Pseudomonadales</taxon>
        <taxon>Pseudomonadaceae</taxon>
        <taxon>Pseudomonas</taxon>
    </lineage>
</organism>
<evidence type="ECO:0000313" key="4">
    <source>
        <dbReference type="Proteomes" id="UP000268230"/>
    </source>
</evidence>
<reference evidence="3 4" key="1">
    <citation type="submission" date="2018-12" db="EMBL/GenBank/DDBJ databases">
        <authorList>
            <person name="Li S."/>
            <person name="Yang R."/>
            <person name="Chen G."/>
            <person name="Zou L."/>
            <person name="Zhang C."/>
            <person name="Chen Y."/>
            <person name="Liu Z."/>
            <person name="Li Y."/>
            <person name="Yan Y."/>
            <person name="Huang M."/>
            <person name="Chen T."/>
        </authorList>
    </citation>
    <scope>NUCLEOTIDE SEQUENCE [LARGE SCALE GENOMIC DNA]</scope>
    <source>
        <strain evidence="3 4">1257</strain>
    </source>
</reference>